<gene>
    <name evidence="1" type="ORF">SAMN04244574_03890</name>
</gene>
<proteinExistence type="predicted"/>
<protein>
    <recommendedName>
        <fullName evidence="3">DUF2523 domain-containing protein</fullName>
    </recommendedName>
</protein>
<evidence type="ECO:0000313" key="1">
    <source>
        <dbReference type="EMBL" id="SFL30493.1"/>
    </source>
</evidence>
<accession>A0A1I4GLX9</accession>
<evidence type="ECO:0008006" key="3">
    <source>
        <dbReference type="Google" id="ProtNLM"/>
    </source>
</evidence>
<reference evidence="1 2" key="1">
    <citation type="submission" date="2016-10" db="EMBL/GenBank/DDBJ databases">
        <authorList>
            <person name="de Groot N.N."/>
        </authorList>
    </citation>
    <scope>NUCLEOTIDE SEQUENCE [LARGE SCALE GENOMIC DNA]</scope>
    <source>
        <strain evidence="1 2">DSM 381</strain>
    </source>
</reference>
<name>A0A1I4GLX9_9GAMM</name>
<dbReference type="InterPro" id="IPR019670">
    <property type="entry name" value="DUF2523"/>
</dbReference>
<dbReference type="Pfam" id="PF10734">
    <property type="entry name" value="DUF2523"/>
    <property type="match status" value="1"/>
</dbReference>
<sequence>MDLSFISDFFVNTSTFFQSIWDFLYSGIYDFVKEVMVFFTKVAIYSYIQISILLVEVAYEVVQDIFVDLNIATQVQNAYNSIPDQMRNTLAFFGAPEALTIIFSAVPTRMAMRFVPFIGR</sequence>
<evidence type="ECO:0000313" key="2">
    <source>
        <dbReference type="Proteomes" id="UP000199579"/>
    </source>
</evidence>
<dbReference type="EMBL" id="FOSX01000093">
    <property type="protein sequence ID" value="SFL30493.1"/>
    <property type="molecule type" value="Genomic_DNA"/>
</dbReference>
<organism evidence="1 2">
    <name type="scientific">Azotobacter beijerinckii</name>
    <dbReference type="NCBI Taxonomy" id="170623"/>
    <lineage>
        <taxon>Bacteria</taxon>
        <taxon>Pseudomonadati</taxon>
        <taxon>Pseudomonadota</taxon>
        <taxon>Gammaproteobacteria</taxon>
        <taxon>Pseudomonadales</taxon>
        <taxon>Pseudomonadaceae</taxon>
        <taxon>Azotobacter</taxon>
    </lineage>
</organism>
<dbReference type="Proteomes" id="UP000199579">
    <property type="component" value="Unassembled WGS sequence"/>
</dbReference>
<dbReference type="AlphaFoldDB" id="A0A1I4GLX9"/>
<dbReference type="RefSeq" id="WP_090943250.1">
    <property type="nucleotide sequence ID" value="NZ_FOSX01000093.1"/>
</dbReference>